<dbReference type="RefSeq" id="WP_344312883.1">
    <property type="nucleotide sequence ID" value="NZ_BAAANY010000020.1"/>
</dbReference>
<feature type="domain" description="Amidohydrolase 3" evidence="1">
    <location>
        <begin position="42"/>
        <end position="495"/>
    </location>
</feature>
<dbReference type="InterPro" id="IPR032466">
    <property type="entry name" value="Metal_Hydrolase"/>
</dbReference>
<organism evidence="2 3">
    <name type="scientific">Fodinicola feengrottensis</name>
    <dbReference type="NCBI Taxonomy" id="435914"/>
    <lineage>
        <taxon>Bacteria</taxon>
        <taxon>Bacillati</taxon>
        <taxon>Actinomycetota</taxon>
        <taxon>Actinomycetes</taxon>
        <taxon>Mycobacteriales</taxon>
        <taxon>Fodinicola</taxon>
    </lineage>
</organism>
<comment type="caution">
    <text evidence="2">The sequence shown here is derived from an EMBL/GenBank/DDBJ whole genome shotgun (WGS) entry which is preliminary data.</text>
</comment>
<dbReference type="SUPFAM" id="SSF51338">
    <property type="entry name" value="Composite domain of metallo-dependent hydrolases"/>
    <property type="match status" value="1"/>
</dbReference>
<dbReference type="Gene3D" id="3.20.20.140">
    <property type="entry name" value="Metal-dependent hydrolases"/>
    <property type="match status" value="1"/>
</dbReference>
<protein>
    <submittedName>
        <fullName evidence="2">Amidohydrolase</fullName>
    </submittedName>
</protein>
<dbReference type="PANTHER" id="PTHR22642:SF2">
    <property type="entry name" value="PROTEIN LONG AFTER FAR-RED 3"/>
    <property type="match status" value="1"/>
</dbReference>
<dbReference type="InterPro" id="IPR011059">
    <property type="entry name" value="Metal-dep_hydrolase_composite"/>
</dbReference>
<evidence type="ECO:0000313" key="2">
    <source>
        <dbReference type="EMBL" id="GAA1694577.1"/>
    </source>
</evidence>
<dbReference type="Gene3D" id="3.10.310.70">
    <property type="match status" value="1"/>
</dbReference>
<keyword evidence="3" id="KW-1185">Reference proteome</keyword>
<dbReference type="Gene3D" id="2.30.40.10">
    <property type="entry name" value="Urease, subunit C, domain 1"/>
    <property type="match status" value="1"/>
</dbReference>
<dbReference type="SUPFAM" id="SSF51556">
    <property type="entry name" value="Metallo-dependent hydrolases"/>
    <property type="match status" value="1"/>
</dbReference>
<reference evidence="3" key="1">
    <citation type="journal article" date="2019" name="Int. J. Syst. Evol. Microbiol.">
        <title>The Global Catalogue of Microorganisms (GCM) 10K type strain sequencing project: providing services to taxonomists for standard genome sequencing and annotation.</title>
        <authorList>
            <consortium name="The Broad Institute Genomics Platform"/>
            <consortium name="The Broad Institute Genome Sequencing Center for Infectious Disease"/>
            <person name="Wu L."/>
            <person name="Ma J."/>
        </authorList>
    </citation>
    <scope>NUCLEOTIDE SEQUENCE [LARGE SCALE GENOMIC DNA]</scope>
    <source>
        <strain evidence="3">JCM 14718</strain>
    </source>
</reference>
<gene>
    <name evidence="2" type="ORF">GCM10009765_49800</name>
</gene>
<proteinExistence type="predicted"/>
<dbReference type="EMBL" id="BAAANY010000020">
    <property type="protein sequence ID" value="GAA1694577.1"/>
    <property type="molecule type" value="Genomic_DNA"/>
</dbReference>
<evidence type="ECO:0000313" key="3">
    <source>
        <dbReference type="Proteomes" id="UP001500618"/>
    </source>
</evidence>
<dbReference type="PANTHER" id="PTHR22642">
    <property type="entry name" value="IMIDAZOLONEPROPIONASE"/>
    <property type="match status" value="1"/>
</dbReference>
<dbReference type="Pfam" id="PF07969">
    <property type="entry name" value="Amidohydro_3"/>
    <property type="match status" value="1"/>
</dbReference>
<evidence type="ECO:0000259" key="1">
    <source>
        <dbReference type="Pfam" id="PF07969"/>
    </source>
</evidence>
<sequence>MTTLYRNGRVYGHPATALLVSDGRIGWIGDETGAAGLAADRTVELAGALVLPAFVDGHVHATATGLALTGLDLTGLPSHSAVLLAIRAYADTLPVSAVLLGHGWDESRWPERRALTAADLDAAAGGRQVYLSRTDVHSAAVSTALLREIDADSAGFSSTGHLSVDAHHQARAIAYASVTAAQRAGAQRATRRHAASLGIAALHECGGPAIAGEDDFTGLLRLAATEPGPLVTGYWGELRAARKAVELGAHGAGGDLFADGALGSHTAALASPYVDSATKGHAYLSAVEIRDHVLGCVAAGVPAGFHAIGEAAVDTVLAGFHAATGQVGAAVIRAGRHRIEHAEMMSPAAIRLTAELGLTASVQPAFDAAWGGPDGMYAERLGAERAATLNPFAGLHSAGVRLVFGSDSPVTPIDPWAGVRAAAAHRTSEHRLDWRTALDAHTRTGWECVGEPGGVLAVGAPAHLAMFETDDDPRTLVEFAAKAPTCLRTLVHGAEIFVREGQVDPLP</sequence>
<dbReference type="Proteomes" id="UP001500618">
    <property type="component" value="Unassembled WGS sequence"/>
</dbReference>
<dbReference type="InterPro" id="IPR013108">
    <property type="entry name" value="Amidohydro_3"/>
</dbReference>
<name>A0ABP4TX74_9ACTN</name>
<accession>A0ABP4TX74</accession>